<dbReference type="InterPro" id="IPR050166">
    <property type="entry name" value="ABC_transporter_ATP-bind"/>
</dbReference>
<dbReference type="PROSITE" id="PS00211">
    <property type="entry name" value="ABC_TRANSPORTER_1"/>
    <property type="match status" value="1"/>
</dbReference>
<dbReference type="RefSeq" id="WP_191141710.1">
    <property type="nucleotide sequence ID" value="NZ_JACXAH010000005.1"/>
</dbReference>
<dbReference type="GO" id="GO:0016887">
    <property type="term" value="F:ATP hydrolysis activity"/>
    <property type="evidence" value="ECO:0007669"/>
    <property type="project" value="InterPro"/>
</dbReference>
<dbReference type="PANTHER" id="PTHR42788">
    <property type="entry name" value="TAURINE IMPORT ATP-BINDING PROTEIN-RELATED"/>
    <property type="match status" value="1"/>
</dbReference>
<evidence type="ECO:0000259" key="4">
    <source>
        <dbReference type="PROSITE" id="PS50893"/>
    </source>
</evidence>
<evidence type="ECO:0000313" key="6">
    <source>
        <dbReference type="Proteomes" id="UP000661691"/>
    </source>
</evidence>
<name>A0A926N9E0_9BACL</name>
<dbReference type="Gene3D" id="3.40.50.300">
    <property type="entry name" value="P-loop containing nucleotide triphosphate hydrolases"/>
    <property type="match status" value="1"/>
</dbReference>
<dbReference type="InterPro" id="IPR003439">
    <property type="entry name" value="ABC_transporter-like_ATP-bd"/>
</dbReference>
<dbReference type="Pfam" id="PF00005">
    <property type="entry name" value="ABC_tran"/>
    <property type="match status" value="1"/>
</dbReference>
<keyword evidence="3 5" id="KW-0067">ATP-binding</keyword>
<evidence type="ECO:0000256" key="1">
    <source>
        <dbReference type="ARBA" id="ARBA00022448"/>
    </source>
</evidence>
<dbReference type="SMART" id="SM00382">
    <property type="entry name" value="AAA"/>
    <property type="match status" value="1"/>
</dbReference>
<dbReference type="GO" id="GO:0005524">
    <property type="term" value="F:ATP binding"/>
    <property type="evidence" value="ECO:0007669"/>
    <property type="project" value="UniProtKB-KW"/>
</dbReference>
<dbReference type="InterPro" id="IPR017871">
    <property type="entry name" value="ABC_transporter-like_CS"/>
</dbReference>
<evidence type="ECO:0000313" key="5">
    <source>
        <dbReference type="EMBL" id="MBD1371802.1"/>
    </source>
</evidence>
<reference evidence="6" key="1">
    <citation type="submission" date="2022-10" db="EMBL/GenBank/DDBJ databases">
        <title>A novel bacterium of genus Hazenella, isolated from South China Sea.</title>
        <authorList>
            <person name="Huang H."/>
            <person name="Mo K."/>
            <person name="Hu Y."/>
        </authorList>
    </citation>
    <scope>NUCLEOTIDE SEQUENCE [LARGE SCALE GENOMIC DNA]</scope>
    <source>
        <strain evidence="6">IB182357</strain>
    </source>
</reference>
<proteinExistence type="predicted"/>
<evidence type="ECO:0000256" key="3">
    <source>
        <dbReference type="ARBA" id="ARBA00022840"/>
    </source>
</evidence>
<dbReference type="InterPro" id="IPR003593">
    <property type="entry name" value="AAA+_ATPase"/>
</dbReference>
<dbReference type="PROSITE" id="PS50893">
    <property type="entry name" value="ABC_TRANSPORTER_2"/>
    <property type="match status" value="1"/>
</dbReference>
<keyword evidence="2" id="KW-0547">Nucleotide-binding</keyword>
<keyword evidence="6" id="KW-1185">Reference proteome</keyword>
<dbReference type="PANTHER" id="PTHR42788:SF21">
    <property type="entry name" value="ABC TRANSPORTER ATP-BINDING PROTEIN"/>
    <property type="match status" value="1"/>
</dbReference>
<dbReference type="Proteomes" id="UP000661691">
    <property type="component" value="Unassembled WGS sequence"/>
</dbReference>
<dbReference type="InterPro" id="IPR027417">
    <property type="entry name" value="P-loop_NTPase"/>
</dbReference>
<protein>
    <submittedName>
        <fullName evidence="5">ABC transporter ATP-binding protein</fullName>
    </submittedName>
</protein>
<dbReference type="EMBL" id="JACXAH010000005">
    <property type="protein sequence ID" value="MBD1371802.1"/>
    <property type="molecule type" value="Genomic_DNA"/>
</dbReference>
<evidence type="ECO:0000256" key="2">
    <source>
        <dbReference type="ARBA" id="ARBA00022741"/>
    </source>
</evidence>
<sequence length="253" mass="28267">MSTYVEVRDLTHRYWDVKSETIALKEISFSLKEGSFLVIVGSSGCGKSTLLSILAGLYPIHEGFITIDGNSLASCQKRIGYVLQKDALLAWRTIKQNVQLGLEIQGIATLKNKQYAFDLLDQVGLGHVGDHYPHQLSGGMRQRVALARTLAVKPDLLLLDEPFSALDIKNKIHLETLLKSIHKQQKKTTILVTHDLEEAIALGDDVLVLSGHPGTLRKIMKIPDSIKNIPPLEVRGHTLFRSLFEDLWREVDL</sequence>
<dbReference type="SUPFAM" id="SSF52540">
    <property type="entry name" value="P-loop containing nucleoside triphosphate hydrolases"/>
    <property type="match status" value="1"/>
</dbReference>
<organism evidence="5 6">
    <name type="scientific">Polycladospora coralii</name>
    <dbReference type="NCBI Taxonomy" id="2771432"/>
    <lineage>
        <taxon>Bacteria</taxon>
        <taxon>Bacillati</taxon>
        <taxon>Bacillota</taxon>
        <taxon>Bacilli</taxon>
        <taxon>Bacillales</taxon>
        <taxon>Thermoactinomycetaceae</taxon>
        <taxon>Polycladospora</taxon>
    </lineage>
</organism>
<keyword evidence="1" id="KW-0813">Transport</keyword>
<accession>A0A926N9E0</accession>
<comment type="caution">
    <text evidence="5">The sequence shown here is derived from an EMBL/GenBank/DDBJ whole genome shotgun (WGS) entry which is preliminary data.</text>
</comment>
<dbReference type="AlphaFoldDB" id="A0A926N9E0"/>
<gene>
    <name evidence="5" type="ORF">IC620_05445</name>
</gene>
<feature type="domain" description="ABC transporter" evidence="4">
    <location>
        <begin position="5"/>
        <end position="232"/>
    </location>
</feature>
<dbReference type="CDD" id="cd03293">
    <property type="entry name" value="ABC_NrtD_SsuB_transporters"/>
    <property type="match status" value="1"/>
</dbReference>